<evidence type="ECO:0000313" key="9">
    <source>
        <dbReference type="Proteomes" id="UP001385951"/>
    </source>
</evidence>
<dbReference type="EMBL" id="JASBNA010000027">
    <property type="protein sequence ID" value="KAK7684163.1"/>
    <property type="molecule type" value="Genomic_DNA"/>
</dbReference>
<evidence type="ECO:0000256" key="1">
    <source>
        <dbReference type="ARBA" id="ARBA00004141"/>
    </source>
</evidence>
<dbReference type="GO" id="GO:0016020">
    <property type="term" value="C:membrane"/>
    <property type="evidence" value="ECO:0007669"/>
    <property type="project" value="UniProtKB-SubCell"/>
</dbReference>
<evidence type="ECO:0000313" key="8">
    <source>
        <dbReference type="EMBL" id="KAK7684163.1"/>
    </source>
</evidence>
<feature type="chain" id="PRO_5043866681" description="ABC-2 type transporter transmembrane domain-containing protein" evidence="6">
    <location>
        <begin position="21"/>
        <end position="195"/>
    </location>
</feature>
<feature type="domain" description="ABC-2 type transporter transmembrane" evidence="7">
    <location>
        <begin position="2"/>
        <end position="47"/>
    </location>
</feature>
<feature type="compositionally biased region" description="Polar residues" evidence="5">
    <location>
        <begin position="115"/>
        <end position="131"/>
    </location>
</feature>
<reference evidence="8 9" key="1">
    <citation type="submission" date="2022-09" db="EMBL/GenBank/DDBJ databases">
        <authorList>
            <person name="Palmer J.M."/>
        </authorList>
    </citation>
    <scope>NUCLEOTIDE SEQUENCE [LARGE SCALE GENOMIC DNA]</scope>
    <source>
        <strain evidence="8 9">DSM 7382</strain>
    </source>
</reference>
<dbReference type="GO" id="GO:0140359">
    <property type="term" value="F:ABC-type transporter activity"/>
    <property type="evidence" value="ECO:0007669"/>
    <property type="project" value="InterPro"/>
</dbReference>
<gene>
    <name evidence="8" type="ORF">QCA50_012808</name>
</gene>
<evidence type="ECO:0000256" key="3">
    <source>
        <dbReference type="ARBA" id="ARBA00022989"/>
    </source>
</evidence>
<dbReference type="InterPro" id="IPR013525">
    <property type="entry name" value="ABC2_TM"/>
</dbReference>
<evidence type="ECO:0000256" key="4">
    <source>
        <dbReference type="ARBA" id="ARBA00023136"/>
    </source>
</evidence>
<comment type="caution">
    <text evidence="8">The sequence shown here is derived from an EMBL/GenBank/DDBJ whole genome shotgun (WGS) entry which is preliminary data.</text>
</comment>
<evidence type="ECO:0000259" key="7">
    <source>
        <dbReference type="Pfam" id="PF01061"/>
    </source>
</evidence>
<feature type="signal peptide" evidence="6">
    <location>
        <begin position="1"/>
        <end position="20"/>
    </location>
</feature>
<proteinExistence type="predicted"/>
<evidence type="ECO:0000256" key="5">
    <source>
        <dbReference type="SAM" id="MobiDB-lite"/>
    </source>
</evidence>
<evidence type="ECO:0000256" key="6">
    <source>
        <dbReference type="SAM" id="SignalP"/>
    </source>
</evidence>
<keyword evidence="3" id="KW-1133">Transmembrane helix</keyword>
<keyword evidence="9" id="KW-1185">Reference proteome</keyword>
<feature type="region of interest" description="Disordered" evidence="5">
    <location>
        <begin position="111"/>
        <end position="144"/>
    </location>
</feature>
<keyword evidence="4" id="KW-0472">Membrane</keyword>
<dbReference type="AlphaFoldDB" id="A0AAW0FT02"/>
<dbReference type="Pfam" id="PF01061">
    <property type="entry name" value="ABC2_membrane"/>
    <property type="match status" value="1"/>
</dbReference>
<protein>
    <recommendedName>
        <fullName evidence="7">ABC-2 type transporter transmembrane domain-containing protein</fullName>
    </recommendedName>
</protein>
<sequence>MLGVLVLLSSLLFAGLFINSEDLRSEIKWLQWISIFHYAYEALAINEVKDLILKEKKYGLSIEVPGAVILSTFGFDTSAFWKDTKNELLMSIISLIKKTGMKQSIQLESAVRGNETGQNDTEAVSDSQDLGQDQVDDKPKMTINNPPRNKYRVAALCVYVFACGYTDAAPGALLPFIENLDVKCSRILNSRCSGK</sequence>
<organism evidence="8 9">
    <name type="scientific">Cerrena zonata</name>
    <dbReference type="NCBI Taxonomy" id="2478898"/>
    <lineage>
        <taxon>Eukaryota</taxon>
        <taxon>Fungi</taxon>
        <taxon>Dikarya</taxon>
        <taxon>Basidiomycota</taxon>
        <taxon>Agaricomycotina</taxon>
        <taxon>Agaricomycetes</taxon>
        <taxon>Polyporales</taxon>
        <taxon>Cerrenaceae</taxon>
        <taxon>Cerrena</taxon>
    </lineage>
</organism>
<comment type="subcellular location">
    <subcellularLocation>
        <location evidence="1">Membrane</location>
        <topology evidence="1">Multi-pass membrane protein</topology>
    </subcellularLocation>
</comment>
<evidence type="ECO:0000256" key="2">
    <source>
        <dbReference type="ARBA" id="ARBA00022692"/>
    </source>
</evidence>
<keyword evidence="6" id="KW-0732">Signal</keyword>
<dbReference type="Proteomes" id="UP001385951">
    <property type="component" value="Unassembled WGS sequence"/>
</dbReference>
<accession>A0AAW0FT02</accession>
<name>A0AAW0FT02_9APHY</name>
<keyword evidence="2" id="KW-0812">Transmembrane</keyword>